<comment type="caution">
    <text evidence="2">The sequence shown here is derived from an EMBL/GenBank/DDBJ whole genome shotgun (WGS) entry which is preliminary data.</text>
</comment>
<protein>
    <submittedName>
        <fullName evidence="2">Signal recognition particle-docking protein FtsY</fullName>
    </submittedName>
</protein>
<evidence type="ECO:0000256" key="1">
    <source>
        <dbReference type="SAM" id="MobiDB-lite"/>
    </source>
</evidence>
<organism evidence="2 3">
    <name type="scientific">Pseudomonas syringae pv. actinidiae ICMP 19096</name>
    <dbReference type="NCBI Taxonomy" id="1194405"/>
    <lineage>
        <taxon>Bacteria</taxon>
        <taxon>Pseudomonadati</taxon>
        <taxon>Pseudomonadota</taxon>
        <taxon>Gammaproteobacteria</taxon>
        <taxon>Pseudomonadales</taxon>
        <taxon>Pseudomonadaceae</taxon>
        <taxon>Pseudomonas</taxon>
        <taxon>Pseudomonas syringae</taxon>
    </lineage>
</organism>
<feature type="region of interest" description="Disordered" evidence="1">
    <location>
        <begin position="1"/>
        <end position="36"/>
    </location>
</feature>
<evidence type="ECO:0000313" key="2">
    <source>
        <dbReference type="EMBL" id="EPN42743.1"/>
    </source>
</evidence>
<name>A0A656JPU7_PSESF</name>
<dbReference type="Proteomes" id="UP000018849">
    <property type="component" value="Unassembled WGS sequence"/>
</dbReference>
<dbReference type="AlphaFoldDB" id="A0A656JPU7"/>
<accession>A0A656JPU7</accession>
<feature type="non-terminal residue" evidence="2">
    <location>
        <position position="36"/>
    </location>
</feature>
<proteinExistence type="predicted"/>
<reference evidence="2 3" key="1">
    <citation type="journal article" date="2013" name="PLoS Pathog.">
        <title>Genomic analysis of the Kiwifruit pathogen Pseudomonas syringae pv. actinidiae provides insight into the origins of an emergent plant disease.</title>
        <authorList>
            <person name="McCann H.C."/>
            <person name="Rikkerink E.H."/>
            <person name="Bertels F."/>
            <person name="Fiers M."/>
            <person name="Lu A."/>
            <person name="Rees-George J."/>
            <person name="Andersen M.T."/>
            <person name="Gleave A.P."/>
            <person name="Haubold B."/>
            <person name="Wohlers M.W."/>
            <person name="Guttman D.S."/>
            <person name="Wang P.W."/>
            <person name="Straub C."/>
            <person name="Vanneste J.L."/>
            <person name="Rainey P.B."/>
            <person name="Templeton M.D."/>
        </authorList>
    </citation>
    <scope>NUCLEOTIDE SEQUENCE [LARGE SCALE GENOMIC DNA]</scope>
    <source>
        <strain evidence="2 3">ICMP 19096</strain>
    </source>
</reference>
<dbReference type="EMBL" id="AOKF01002978">
    <property type="protein sequence ID" value="EPN42743.1"/>
    <property type="molecule type" value="Genomic_DNA"/>
</dbReference>
<sequence>MPESIPQADAPAPQITVEPGAPSPQPWLTLPVTEES</sequence>
<gene>
    <name evidence="2" type="ORF">A245_34628</name>
</gene>
<evidence type="ECO:0000313" key="3">
    <source>
        <dbReference type="Proteomes" id="UP000018849"/>
    </source>
</evidence>